<gene>
    <name evidence="2" type="ORF">DFH07DRAFT_969990</name>
</gene>
<dbReference type="Pfam" id="PF18021">
    <property type="entry name" value="Agglutinin_C"/>
    <property type="match status" value="1"/>
</dbReference>
<dbReference type="Gene3D" id="3.30.460.70">
    <property type="match status" value="1"/>
</dbReference>
<comment type="caution">
    <text evidence="2">The sequence shown here is derived from an EMBL/GenBank/DDBJ whole genome shotgun (WGS) entry which is preliminary data.</text>
</comment>
<feature type="domain" description="Agglutinin C-terminal" evidence="1">
    <location>
        <begin position="7"/>
        <end position="100"/>
    </location>
</feature>
<dbReference type="AlphaFoldDB" id="A0AAD7MQZ0"/>
<dbReference type="Proteomes" id="UP001215280">
    <property type="component" value="Unassembled WGS sequence"/>
</dbReference>
<sequence>MQADGLYLVLPQERLLKILNNSGVPKKTWRDQIFDCDDFAMVFKAEVGKWGDKTFKADKFAILCGIMFGTKGKEGHAYNWTLDSKDLNTVIFFEPQTGEFSRNAWNWKAYFGLF</sequence>
<keyword evidence="3" id="KW-1185">Reference proteome</keyword>
<evidence type="ECO:0000313" key="2">
    <source>
        <dbReference type="EMBL" id="KAJ7727990.1"/>
    </source>
</evidence>
<dbReference type="SUPFAM" id="SSF54001">
    <property type="entry name" value="Cysteine proteinases"/>
    <property type="match status" value="1"/>
</dbReference>
<dbReference type="InterPro" id="IPR038765">
    <property type="entry name" value="Papain-like_cys_pep_sf"/>
</dbReference>
<protein>
    <recommendedName>
        <fullName evidence="1">Agglutinin C-terminal domain-containing protein</fullName>
    </recommendedName>
</protein>
<dbReference type="EMBL" id="JARJLG010000208">
    <property type="protein sequence ID" value="KAJ7727990.1"/>
    <property type="molecule type" value="Genomic_DNA"/>
</dbReference>
<evidence type="ECO:0000313" key="3">
    <source>
        <dbReference type="Proteomes" id="UP001215280"/>
    </source>
</evidence>
<evidence type="ECO:0000259" key="1">
    <source>
        <dbReference type="Pfam" id="PF18021"/>
    </source>
</evidence>
<name>A0AAD7MQZ0_9AGAR</name>
<dbReference type="InterPro" id="IPR040600">
    <property type="entry name" value="Agglutinin_C"/>
</dbReference>
<organism evidence="2 3">
    <name type="scientific">Mycena maculata</name>
    <dbReference type="NCBI Taxonomy" id="230809"/>
    <lineage>
        <taxon>Eukaryota</taxon>
        <taxon>Fungi</taxon>
        <taxon>Dikarya</taxon>
        <taxon>Basidiomycota</taxon>
        <taxon>Agaricomycotina</taxon>
        <taxon>Agaricomycetes</taxon>
        <taxon>Agaricomycetidae</taxon>
        <taxon>Agaricales</taxon>
        <taxon>Marasmiineae</taxon>
        <taxon>Mycenaceae</taxon>
        <taxon>Mycena</taxon>
    </lineage>
</organism>
<proteinExistence type="predicted"/>
<accession>A0AAD7MQZ0</accession>
<reference evidence="2" key="1">
    <citation type="submission" date="2023-03" db="EMBL/GenBank/DDBJ databases">
        <title>Massive genome expansion in bonnet fungi (Mycena s.s.) driven by repeated elements and novel gene families across ecological guilds.</title>
        <authorList>
            <consortium name="Lawrence Berkeley National Laboratory"/>
            <person name="Harder C.B."/>
            <person name="Miyauchi S."/>
            <person name="Viragh M."/>
            <person name="Kuo A."/>
            <person name="Thoen E."/>
            <person name="Andreopoulos B."/>
            <person name="Lu D."/>
            <person name="Skrede I."/>
            <person name="Drula E."/>
            <person name="Henrissat B."/>
            <person name="Morin E."/>
            <person name="Kohler A."/>
            <person name="Barry K."/>
            <person name="LaButti K."/>
            <person name="Morin E."/>
            <person name="Salamov A."/>
            <person name="Lipzen A."/>
            <person name="Mereny Z."/>
            <person name="Hegedus B."/>
            <person name="Baldrian P."/>
            <person name="Stursova M."/>
            <person name="Weitz H."/>
            <person name="Taylor A."/>
            <person name="Grigoriev I.V."/>
            <person name="Nagy L.G."/>
            <person name="Martin F."/>
            <person name="Kauserud H."/>
        </authorList>
    </citation>
    <scope>NUCLEOTIDE SEQUENCE</scope>
    <source>
        <strain evidence="2">CBHHK188m</strain>
    </source>
</reference>